<proteinExistence type="predicted"/>
<reference evidence="3 4" key="1">
    <citation type="journal article" date="2018" name="Front. Plant Sci.">
        <title>Red Clover (Trifolium pratense) and Zigzag Clover (T. medium) - A Picture of Genomic Similarities and Differences.</title>
        <authorList>
            <person name="Dluhosova J."/>
            <person name="Istvanek J."/>
            <person name="Nedelnik J."/>
            <person name="Repkova J."/>
        </authorList>
    </citation>
    <scope>NUCLEOTIDE SEQUENCE [LARGE SCALE GENOMIC DNA]</scope>
    <source>
        <strain evidence="4">cv. 10/8</strain>
        <tissue evidence="3">Leaf</tissue>
    </source>
</reference>
<dbReference type="AlphaFoldDB" id="A0A392SR78"/>
<evidence type="ECO:0000313" key="3">
    <source>
        <dbReference type="EMBL" id="MCI50922.1"/>
    </source>
</evidence>
<feature type="non-terminal residue" evidence="3">
    <location>
        <position position="68"/>
    </location>
</feature>
<feature type="chain" id="PRO_5017449203" evidence="2">
    <location>
        <begin position="28"/>
        <end position="68"/>
    </location>
</feature>
<protein>
    <submittedName>
        <fullName evidence="3">Glycine-rich cell wall structural protein-like</fullName>
    </submittedName>
</protein>
<sequence>MSKLSRNVIMHVILVTLIITGIGIVEGKKVKNCVGKGKGRGAEGGGGGGGGGAGGGAGVGGGAGGGAG</sequence>
<organism evidence="3 4">
    <name type="scientific">Trifolium medium</name>
    <dbReference type="NCBI Taxonomy" id="97028"/>
    <lineage>
        <taxon>Eukaryota</taxon>
        <taxon>Viridiplantae</taxon>
        <taxon>Streptophyta</taxon>
        <taxon>Embryophyta</taxon>
        <taxon>Tracheophyta</taxon>
        <taxon>Spermatophyta</taxon>
        <taxon>Magnoliopsida</taxon>
        <taxon>eudicotyledons</taxon>
        <taxon>Gunneridae</taxon>
        <taxon>Pentapetalae</taxon>
        <taxon>rosids</taxon>
        <taxon>fabids</taxon>
        <taxon>Fabales</taxon>
        <taxon>Fabaceae</taxon>
        <taxon>Papilionoideae</taxon>
        <taxon>50 kb inversion clade</taxon>
        <taxon>NPAAA clade</taxon>
        <taxon>Hologalegina</taxon>
        <taxon>IRL clade</taxon>
        <taxon>Trifolieae</taxon>
        <taxon>Trifolium</taxon>
    </lineage>
</organism>
<feature type="signal peptide" evidence="2">
    <location>
        <begin position="1"/>
        <end position="27"/>
    </location>
</feature>
<feature type="region of interest" description="Disordered" evidence="1">
    <location>
        <begin position="41"/>
        <end position="68"/>
    </location>
</feature>
<feature type="compositionally biased region" description="Gly residues" evidence="1">
    <location>
        <begin position="42"/>
        <end position="68"/>
    </location>
</feature>
<dbReference type="Proteomes" id="UP000265520">
    <property type="component" value="Unassembled WGS sequence"/>
</dbReference>
<evidence type="ECO:0000256" key="1">
    <source>
        <dbReference type="SAM" id="MobiDB-lite"/>
    </source>
</evidence>
<name>A0A392SR78_9FABA</name>
<accession>A0A392SR78</accession>
<evidence type="ECO:0000256" key="2">
    <source>
        <dbReference type="SAM" id="SignalP"/>
    </source>
</evidence>
<keyword evidence="4" id="KW-1185">Reference proteome</keyword>
<keyword evidence="2" id="KW-0732">Signal</keyword>
<comment type="caution">
    <text evidence="3">The sequence shown here is derived from an EMBL/GenBank/DDBJ whole genome shotgun (WGS) entry which is preliminary data.</text>
</comment>
<dbReference type="EMBL" id="LXQA010424059">
    <property type="protein sequence ID" value="MCI50922.1"/>
    <property type="molecule type" value="Genomic_DNA"/>
</dbReference>
<evidence type="ECO:0000313" key="4">
    <source>
        <dbReference type="Proteomes" id="UP000265520"/>
    </source>
</evidence>